<organism evidence="1">
    <name type="scientific">Rhizophora mucronata</name>
    <name type="common">Asiatic mangrove</name>
    <dbReference type="NCBI Taxonomy" id="61149"/>
    <lineage>
        <taxon>Eukaryota</taxon>
        <taxon>Viridiplantae</taxon>
        <taxon>Streptophyta</taxon>
        <taxon>Embryophyta</taxon>
        <taxon>Tracheophyta</taxon>
        <taxon>Spermatophyta</taxon>
        <taxon>Magnoliopsida</taxon>
        <taxon>eudicotyledons</taxon>
        <taxon>Gunneridae</taxon>
        <taxon>Pentapetalae</taxon>
        <taxon>rosids</taxon>
        <taxon>fabids</taxon>
        <taxon>Malpighiales</taxon>
        <taxon>Rhizophoraceae</taxon>
        <taxon>Rhizophora</taxon>
    </lineage>
</organism>
<protein>
    <submittedName>
        <fullName evidence="1">Uncharacterized protein</fullName>
    </submittedName>
</protein>
<dbReference type="AlphaFoldDB" id="A0A2P2Q1R3"/>
<accession>A0A2P2Q1R3</accession>
<reference evidence="1" key="1">
    <citation type="submission" date="2018-02" db="EMBL/GenBank/DDBJ databases">
        <title>Rhizophora mucronata_Transcriptome.</title>
        <authorList>
            <person name="Meera S.P."/>
            <person name="Sreeshan A."/>
            <person name="Augustine A."/>
        </authorList>
    </citation>
    <scope>NUCLEOTIDE SEQUENCE</scope>
    <source>
        <tissue evidence="1">Leaf</tissue>
    </source>
</reference>
<name>A0A2P2Q1R3_RHIMU</name>
<dbReference type="EMBL" id="GGEC01080421">
    <property type="protein sequence ID" value="MBX60905.1"/>
    <property type="molecule type" value="Transcribed_RNA"/>
</dbReference>
<evidence type="ECO:0000313" key="1">
    <source>
        <dbReference type="EMBL" id="MBX60905.1"/>
    </source>
</evidence>
<proteinExistence type="predicted"/>
<sequence length="27" mass="3007">MDRVTGKISLSLSTETDFCSVWFGAQQ</sequence>